<dbReference type="RefSeq" id="WP_043907793.1">
    <property type="nucleotide sequence ID" value="NZ_BMRI01000007.1"/>
</dbReference>
<reference evidence="4 5" key="1">
    <citation type="submission" date="2015-02" db="EMBL/GenBank/DDBJ databases">
        <title>Draft genome sequence of Kitasatospora griseola MF730-N6, a bafilomycin, terpentecin and satosporin producer.</title>
        <authorList>
            <person name="Arens J.C."/>
            <person name="Haltli B."/>
            <person name="Kerr R.G."/>
        </authorList>
    </citation>
    <scope>NUCLEOTIDE SEQUENCE [LARGE SCALE GENOMIC DNA]</scope>
    <source>
        <strain evidence="4 5">MF730-N6</strain>
    </source>
</reference>
<accession>A0A0D0P4G1</accession>
<feature type="compositionally biased region" description="Basic and acidic residues" evidence="2">
    <location>
        <begin position="30"/>
        <end position="40"/>
    </location>
</feature>
<sequence length="69" mass="7383">MSDASDRIKHRTEEAVGAAKEKAGAATGNERLEQEGRGDQAEAQAKQTADKAKDAIKEGVDRVKGAFKR</sequence>
<dbReference type="STRING" id="2064.TR51_02935"/>
<dbReference type="Pfam" id="PF05532">
    <property type="entry name" value="CsbD"/>
    <property type="match status" value="1"/>
</dbReference>
<protein>
    <recommendedName>
        <fullName evidence="3">CsbD-like domain-containing protein</fullName>
    </recommendedName>
</protein>
<dbReference type="Proteomes" id="UP000032066">
    <property type="component" value="Unassembled WGS sequence"/>
</dbReference>
<dbReference type="SUPFAM" id="SSF69047">
    <property type="entry name" value="Hypothetical protein YjbJ"/>
    <property type="match status" value="1"/>
</dbReference>
<dbReference type="InterPro" id="IPR036629">
    <property type="entry name" value="YjbJ_sf"/>
</dbReference>
<dbReference type="InterPro" id="IPR008462">
    <property type="entry name" value="CsbD"/>
</dbReference>
<organism evidence="4 5">
    <name type="scientific">Kitasatospora griseola</name>
    <name type="common">Streptomyces griseolosporeus</name>
    <dbReference type="NCBI Taxonomy" id="2064"/>
    <lineage>
        <taxon>Bacteria</taxon>
        <taxon>Bacillati</taxon>
        <taxon>Actinomycetota</taxon>
        <taxon>Actinomycetes</taxon>
        <taxon>Kitasatosporales</taxon>
        <taxon>Streptomycetaceae</taxon>
        <taxon>Kitasatospora</taxon>
    </lineage>
</organism>
<feature type="region of interest" description="Disordered" evidence="2">
    <location>
        <begin position="1"/>
        <end position="69"/>
    </location>
</feature>
<dbReference type="Gene3D" id="1.10.1470.10">
    <property type="entry name" value="YjbJ"/>
    <property type="match status" value="1"/>
</dbReference>
<evidence type="ECO:0000313" key="4">
    <source>
        <dbReference type="EMBL" id="KIQ66536.1"/>
    </source>
</evidence>
<evidence type="ECO:0000256" key="1">
    <source>
        <dbReference type="ARBA" id="ARBA00009129"/>
    </source>
</evidence>
<evidence type="ECO:0000256" key="2">
    <source>
        <dbReference type="SAM" id="MobiDB-lite"/>
    </source>
</evidence>
<evidence type="ECO:0000259" key="3">
    <source>
        <dbReference type="Pfam" id="PF05532"/>
    </source>
</evidence>
<comment type="caution">
    <text evidence="4">The sequence shown here is derived from an EMBL/GenBank/DDBJ whole genome shotgun (WGS) entry which is preliminary data.</text>
</comment>
<gene>
    <name evidence="4" type="ORF">TR51_02935</name>
</gene>
<comment type="similarity">
    <text evidence="1">Belongs to the UPF0337 (CsbD) family.</text>
</comment>
<feature type="domain" description="CsbD-like" evidence="3">
    <location>
        <begin position="6"/>
        <end position="58"/>
    </location>
</feature>
<feature type="compositionally biased region" description="Basic and acidic residues" evidence="2">
    <location>
        <begin position="48"/>
        <end position="69"/>
    </location>
</feature>
<name>A0A0D0P4G1_KITGR</name>
<proteinExistence type="inferred from homology"/>
<evidence type="ECO:0000313" key="5">
    <source>
        <dbReference type="Proteomes" id="UP000032066"/>
    </source>
</evidence>
<dbReference type="PATRIC" id="fig|2064.6.peg.661"/>
<keyword evidence="5" id="KW-1185">Reference proteome</keyword>
<dbReference type="AlphaFoldDB" id="A0A0D0P4G1"/>
<dbReference type="EMBL" id="JXZB01000001">
    <property type="protein sequence ID" value="KIQ66536.1"/>
    <property type="molecule type" value="Genomic_DNA"/>
</dbReference>
<feature type="compositionally biased region" description="Basic and acidic residues" evidence="2">
    <location>
        <begin position="1"/>
        <end position="23"/>
    </location>
</feature>